<accession>A0ABR2KWX3</accession>
<keyword evidence="1" id="KW-0812">Transmembrane</keyword>
<dbReference type="Proteomes" id="UP001470230">
    <property type="component" value="Unassembled WGS sequence"/>
</dbReference>
<reference evidence="2 3" key="1">
    <citation type="submission" date="2024-04" db="EMBL/GenBank/DDBJ databases">
        <title>Tritrichomonas musculus Genome.</title>
        <authorList>
            <person name="Alves-Ferreira E."/>
            <person name="Grigg M."/>
            <person name="Lorenzi H."/>
            <person name="Galac M."/>
        </authorList>
    </citation>
    <scope>NUCLEOTIDE SEQUENCE [LARGE SCALE GENOMIC DNA]</scope>
    <source>
        <strain evidence="2 3">EAF2021</strain>
    </source>
</reference>
<evidence type="ECO:0000256" key="1">
    <source>
        <dbReference type="SAM" id="Phobius"/>
    </source>
</evidence>
<keyword evidence="1" id="KW-0472">Membrane</keyword>
<comment type="caution">
    <text evidence="2">The sequence shown here is derived from an EMBL/GenBank/DDBJ whole genome shotgun (WGS) entry which is preliminary data.</text>
</comment>
<dbReference type="EMBL" id="JAPFFF010000003">
    <property type="protein sequence ID" value="KAK8895619.1"/>
    <property type="molecule type" value="Genomic_DNA"/>
</dbReference>
<name>A0ABR2KWX3_9EUKA</name>
<gene>
    <name evidence="2" type="ORF">M9Y10_024089</name>
</gene>
<keyword evidence="1" id="KW-1133">Transmembrane helix</keyword>
<feature type="transmembrane region" description="Helical" evidence="1">
    <location>
        <begin position="346"/>
        <end position="365"/>
    </location>
</feature>
<keyword evidence="3" id="KW-1185">Reference proteome</keyword>
<organism evidence="2 3">
    <name type="scientific">Tritrichomonas musculus</name>
    <dbReference type="NCBI Taxonomy" id="1915356"/>
    <lineage>
        <taxon>Eukaryota</taxon>
        <taxon>Metamonada</taxon>
        <taxon>Parabasalia</taxon>
        <taxon>Tritrichomonadida</taxon>
        <taxon>Tritrichomonadidae</taxon>
        <taxon>Tritrichomonas</taxon>
    </lineage>
</organism>
<proteinExistence type="predicted"/>
<evidence type="ECO:0000313" key="2">
    <source>
        <dbReference type="EMBL" id="KAK8895619.1"/>
    </source>
</evidence>
<protein>
    <recommendedName>
        <fullName evidence="4">Cadherin domain-containing protein</fullName>
    </recommendedName>
</protein>
<sequence length="412" mass="47404">MIELLIFLLFSQKCNINISIGIGAKFYRIATKDNDNVCFNIRSYPFFIIFNEFDNTVVYQQYSTSSIETEYVKTEESLLRFLPVYKMMSSPFEYVVLKTPFATNLSFTVVSLPGMCLNGLYLSNRITDTIVFSKNFDDSTKLFKLNEYDDKCIIYSTPFLKQHAKVEMRSEKNTNQIFIYSDFLKYSSIYGNSSIEQTTGQSPIIINNNPNHNTKKNLFIQPNTFINNAFISEDKLINGIDTINNNKLDKASENIYLQSDIIDDAQVEGPFIIRIIADNEFPPYYVNITFNVEEKNITQRDNNHHKINSLNELLQDDWNEGRSGIYLPPQKIESCPEKKTWHSRNVAIIVIAILFSLFLIFVFLITSNALKNNDEATSELIRDRPKLNQTESIESSSLSSFMNAPVLKTLVS</sequence>
<evidence type="ECO:0000313" key="3">
    <source>
        <dbReference type="Proteomes" id="UP001470230"/>
    </source>
</evidence>
<evidence type="ECO:0008006" key="4">
    <source>
        <dbReference type="Google" id="ProtNLM"/>
    </source>
</evidence>